<protein>
    <submittedName>
        <fullName evidence="3">Trypsin inhibitor</fullName>
    </submittedName>
</protein>
<dbReference type="InterPro" id="IPR002919">
    <property type="entry name" value="TIL_dom"/>
</dbReference>
<keyword evidence="1" id="KW-0732">Signal</keyword>
<organism evidence="3">
    <name type="scientific">Bombina orientalis</name>
    <name type="common">Oriental fire-bellied toad</name>
    <dbReference type="NCBI Taxonomy" id="8346"/>
    <lineage>
        <taxon>Eukaryota</taxon>
        <taxon>Metazoa</taxon>
        <taxon>Chordata</taxon>
        <taxon>Craniata</taxon>
        <taxon>Vertebrata</taxon>
        <taxon>Euteleostomi</taxon>
        <taxon>Amphibia</taxon>
        <taxon>Batrachia</taxon>
        <taxon>Anura</taxon>
        <taxon>Bombinatoridae</taxon>
        <taxon>Bombina</taxon>
    </lineage>
</organism>
<dbReference type="SUPFAM" id="SSF57567">
    <property type="entry name" value="Serine protease inhibitors"/>
    <property type="match status" value="1"/>
</dbReference>
<dbReference type="EMBL" id="AJ549920">
    <property type="protein sequence ID" value="CAD79316.1"/>
    <property type="molecule type" value="mRNA"/>
</dbReference>
<feature type="chain" id="PRO_5004297301" evidence="1">
    <location>
        <begin position="25"/>
        <end position="84"/>
    </location>
</feature>
<dbReference type="Gene3D" id="2.10.25.10">
    <property type="entry name" value="Laminin"/>
    <property type="match status" value="1"/>
</dbReference>
<feature type="signal peptide" evidence="1">
    <location>
        <begin position="1"/>
        <end position="24"/>
    </location>
</feature>
<accession>Q800F0</accession>
<evidence type="ECO:0000256" key="1">
    <source>
        <dbReference type="SAM" id="SignalP"/>
    </source>
</evidence>
<dbReference type="MEROPS" id="I08.003"/>
<dbReference type="InterPro" id="IPR036084">
    <property type="entry name" value="Ser_inhib-like_sf"/>
</dbReference>
<feature type="domain" description="TIL" evidence="2">
    <location>
        <begin position="28"/>
        <end position="84"/>
    </location>
</feature>
<gene>
    <name evidence="3" type="primary">ti</name>
</gene>
<evidence type="ECO:0000313" key="3">
    <source>
        <dbReference type="EMBL" id="CAD79316.1"/>
    </source>
</evidence>
<dbReference type="CDD" id="cd19941">
    <property type="entry name" value="TIL"/>
    <property type="match status" value="1"/>
</dbReference>
<evidence type="ECO:0000259" key="2">
    <source>
        <dbReference type="Pfam" id="PF01826"/>
    </source>
</evidence>
<dbReference type="Pfam" id="PF01826">
    <property type="entry name" value="TIL"/>
    <property type="match status" value="1"/>
</dbReference>
<reference evidence="3" key="1">
    <citation type="journal article" date="2003" name="Peptides">
        <title>Identification and molecular cloning of novel trypsin inhibitor analogs from the dermal venom of the Oriental fire-bellied toad (Bombina orientalis) and the European yellow-bellied toad (Bombina variegata).</title>
        <authorList>
            <person name="Chen T."/>
            <person name="Shaw C."/>
        </authorList>
    </citation>
    <scope>NUCLEOTIDE SEQUENCE</scope>
    <source>
        <tissue evidence="3">Skin</tissue>
    </source>
</reference>
<dbReference type="AlphaFoldDB" id="Q800F0"/>
<proteinExistence type="evidence at transcript level"/>
<sequence>MKLATVILIMAIVLPCLFYKEMEANFVCPPGQSFQTCASSCPKTCETRNKVVLCDKKCNQRCDCVSGTVLKSKGSSECVHPSKC</sequence>
<name>Q800F0_BOMOR</name>